<feature type="compositionally biased region" description="Basic and acidic residues" evidence="4">
    <location>
        <begin position="111"/>
        <end position="120"/>
    </location>
</feature>
<accession>A0A2G8KRS4</accession>
<dbReference type="Gene3D" id="3.30.40.10">
    <property type="entry name" value="Zinc/RING finger domain, C3HC4 (zinc finger)"/>
    <property type="match status" value="1"/>
</dbReference>
<dbReference type="InterPro" id="IPR013083">
    <property type="entry name" value="Znf_RING/FYVE/PHD"/>
</dbReference>
<keyword evidence="7" id="KW-1185">Reference proteome</keyword>
<evidence type="ECO:0000256" key="4">
    <source>
        <dbReference type="SAM" id="MobiDB-lite"/>
    </source>
</evidence>
<dbReference type="AlphaFoldDB" id="A0A2G8KRS4"/>
<feature type="compositionally biased region" description="Basic and acidic residues" evidence="4">
    <location>
        <begin position="371"/>
        <end position="386"/>
    </location>
</feature>
<dbReference type="STRING" id="307972.A0A2G8KRS4"/>
<reference evidence="6 7" key="1">
    <citation type="journal article" date="2017" name="PLoS Biol.">
        <title>The sea cucumber genome provides insights into morphological evolution and visceral regeneration.</title>
        <authorList>
            <person name="Zhang X."/>
            <person name="Sun L."/>
            <person name="Yuan J."/>
            <person name="Sun Y."/>
            <person name="Gao Y."/>
            <person name="Zhang L."/>
            <person name="Li S."/>
            <person name="Dai H."/>
            <person name="Hamel J.F."/>
            <person name="Liu C."/>
            <person name="Yu Y."/>
            <person name="Liu S."/>
            <person name="Lin W."/>
            <person name="Guo K."/>
            <person name="Jin S."/>
            <person name="Xu P."/>
            <person name="Storey K.B."/>
            <person name="Huan P."/>
            <person name="Zhang T."/>
            <person name="Zhou Y."/>
            <person name="Zhang J."/>
            <person name="Lin C."/>
            <person name="Li X."/>
            <person name="Xing L."/>
            <person name="Huo D."/>
            <person name="Sun M."/>
            <person name="Wang L."/>
            <person name="Mercier A."/>
            <person name="Li F."/>
            <person name="Yang H."/>
            <person name="Xiang J."/>
        </authorList>
    </citation>
    <scope>NUCLEOTIDE SEQUENCE [LARGE SCALE GENOMIC DNA]</scope>
    <source>
        <strain evidence="6">Shaxun</strain>
        <tissue evidence="6">Muscle</tissue>
    </source>
</reference>
<comment type="caution">
    <text evidence="6">The sequence shown here is derived from an EMBL/GenBank/DDBJ whole genome shotgun (WGS) entry which is preliminary data.</text>
</comment>
<feature type="compositionally biased region" description="Polar residues" evidence="4">
    <location>
        <begin position="122"/>
        <end position="132"/>
    </location>
</feature>
<dbReference type="PANTHER" id="PTHR14879:SF5">
    <property type="entry name" value="RING-TYPE DOMAIN-CONTAINING PROTEIN"/>
    <property type="match status" value="1"/>
</dbReference>
<dbReference type="SUPFAM" id="SSF47769">
    <property type="entry name" value="SAM/Pointed domain"/>
    <property type="match status" value="1"/>
</dbReference>
<feature type="compositionally biased region" description="Basic and acidic residues" evidence="4">
    <location>
        <begin position="91"/>
        <end position="101"/>
    </location>
</feature>
<keyword evidence="2" id="KW-0862">Zinc</keyword>
<keyword evidence="1 3" id="KW-0863">Zinc-finger</keyword>
<evidence type="ECO:0000256" key="3">
    <source>
        <dbReference type="PROSITE-ProRule" id="PRU00175"/>
    </source>
</evidence>
<dbReference type="InterPro" id="IPR013761">
    <property type="entry name" value="SAM/pointed_sf"/>
</dbReference>
<feature type="compositionally biased region" description="Polar residues" evidence="4">
    <location>
        <begin position="57"/>
        <end position="75"/>
    </location>
</feature>
<dbReference type="EMBL" id="MRZV01000408">
    <property type="protein sequence ID" value="PIK50706.1"/>
    <property type="molecule type" value="Genomic_DNA"/>
</dbReference>
<feature type="compositionally biased region" description="Basic and acidic residues" evidence="4">
    <location>
        <begin position="239"/>
        <end position="265"/>
    </location>
</feature>
<dbReference type="InterPro" id="IPR001841">
    <property type="entry name" value="Znf_RING"/>
</dbReference>
<dbReference type="GO" id="GO:0008270">
    <property type="term" value="F:zinc ion binding"/>
    <property type="evidence" value="ECO:0007669"/>
    <property type="project" value="UniProtKB-KW"/>
</dbReference>
<feature type="domain" description="RING-type" evidence="5">
    <location>
        <begin position="411"/>
        <end position="446"/>
    </location>
</feature>
<feature type="region of interest" description="Disordered" evidence="4">
    <location>
        <begin position="356"/>
        <end position="394"/>
    </location>
</feature>
<evidence type="ECO:0000313" key="7">
    <source>
        <dbReference type="Proteomes" id="UP000230750"/>
    </source>
</evidence>
<dbReference type="SUPFAM" id="SSF57850">
    <property type="entry name" value="RING/U-box"/>
    <property type="match status" value="1"/>
</dbReference>
<proteinExistence type="predicted"/>
<dbReference type="CDD" id="cd09487">
    <property type="entry name" value="SAM_superfamily"/>
    <property type="match status" value="1"/>
</dbReference>
<evidence type="ECO:0000256" key="1">
    <source>
        <dbReference type="ARBA" id="ARBA00022771"/>
    </source>
</evidence>
<organism evidence="6 7">
    <name type="scientific">Stichopus japonicus</name>
    <name type="common">Sea cucumber</name>
    <dbReference type="NCBI Taxonomy" id="307972"/>
    <lineage>
        <taxon>Eukaryota</taxon>
        <taxon>Metazoa</taxon>
        <taxon>Echinodermata</taxon>
        <taxon>Eleutherozoa</taxon>
        <taxon>Echinozoa</taxon>
        <taxon>Holothuroidea</taxon>
        <taxon>Aspidochirotacea</taxon>
        <taxon>Aspidochirotida</taxon>
        <taxon>Stichopodidae</taxon>
        <taxon>Apostichopus</taxon>
    </lineage>
</organism>
<dbReference type="InterPro" id="IPR051728">
    <property type="entry name" value="RING-FYVE_E3_ubiquitin-ligase"/>
</dbReference>
<evidence type="ECO:0000313" key="6">
    <source>
        <dbReference type="EMBL" id="PIK50706.1"/>
    </source>
</evidence>
<dbReference type="PANTHER" id="PTHR14879">
    <property type="entry name" value="CASPASE REGULATOR, RING FINGER DOMAIN-CONTAINING"/>
    <property type="match status" value="1"/>
</dbReference>
<sequence length="465" mass="53088">MNEPLQRSESCINSDCKSWKDEHKDSFFTEGEGISVKRKPQNRPFAGRKTSLDNEIIGSSSGQKFRRSYSTSYDVNESGRRTNSSRLGSSRKSDSDDEKVNPDICSNFRRRSQDLEEEAKNYNIQQDRTFSIRSEDNSSHQAAKSFASAAVDFKDRMDRPFLGTGMLGRSPERKSKQSVRPDRFGVDDIFKKFSIPSRDFFEDEFFASDWKRHRLIEEIGGIQRNLADITKRELGKRRNTQEDQLKHEKQTKEGGKQDKKCRLGEDGEEEEEARCNKTDERIEIVQRDGEDEVSFVLRRAGADDFIPIVKKNEITIDRLYQLMPSDFIELGIADPEIQRRLQEEIDRHFVEQKNAQLKAASLERPTNDSQSKNEKEEDVEGNKELGEPCTPISSAPEGYEPEVPVHVSAECVVCMDNQSNLLFLNCGHVCCCYDCAISLSLCPLCRSEIASKLIMNDSLPDASEL</sequence>
<dbReference type="OrthoDB" id="1711136at2759"/>
<keyword evidence="1 3" id="KW-0479">Metal-binding</keyword>
<gene>
    <name evidence="6" type="ORF">BSL78_12439</name>
</gene>
<feature type="region of interest" description="Disordered" evidence="4">
    <location>
        <begin position="233"/>
        <end position="274"/>
    </location>
</feature>
<feature type="region of interest" description="Disordered" evidence="4">
    <location>
        <begin position="31"/>
        <end position="143"/>
    </location>
</feature>
<dbReference type="SMART" id="SM00184">
    <property type="entry name" value="RING"/>
    <property type="match status" value="1"/>
</dbReference>
<dbReference type="CDD" id="cd16515">
    <property type="entry name" value="RING-HC_LRSAM1"/>
    <property type="match status" value="1"/>
</dbReference>
<dbReference type="Pfam" id="PF13920">
    <property type="entry name" value="zf-C3HC4_3"/>
    <property type="match status" value="1"/>
</dbReference>
<dbReference type="PROSITE" id="PS50089">
    <property type="entry name" value="ZF_RING_2"/>
    <property type="match status" value="1"/>
</dbReference>
<protein>
    <submittedName>
        <fullName evidence="6">Putative E3 ubiquitin-protein ligase LRSAM1</fullName>
    </submittedName>
</protein>
<evidence type="ECO:0000259" key="5">
    <source>
        <dbReference type="PROSITE" id="PS50089"/>
    </source>
</evidence>
<name>A0A2G8KRS4_STIJA</name>
<dbReference type="Proteomes" id="UP000230750">
    <property type="component" value="Unassembled WGS sequence"/>
</dbReference>
<evidence type="ECO:0000256" key="2">
    <source>
        <dbReference type="ARBA" id="ARBA00022833"/>
    </source>
</evidence>